<dbReference type="InterPro" id="IPR037231">
    <property type="entry name" value="NAP-like_sf"/>
</dbReference>
<dbReference type="EMBL" id="KI913961">
    <property type="protein sequence ID" value="ETW02622.1"/>
    <property type="molecule type" value="Genomic_DNA"/>
</dbReference>
<dbReference type="OrthoDB" id="27325at2759"/>
<gene>
    <name evidence="5" type="ORF">H310_06087</name>
</gene>
<dbReference type="eggNOG" id="KOG1507">
    <property type="taxonomic scope" value="Eukaryota"/>
</dbReference>
<sequence>MADEAAKKLNDLVIDADVEDAEDITLDLPPAVLSRVNHLKTLQEQHGVLEAEFEKERRLLELKYEKLYQPLYAERALVVSGEKEVATAEEKASETEETRTVGVPQFWMKALLNHPDTEQLITDRDMPALEFLTDIKSESSTEHSGFRLEFTFAPNPFFENTVLTKAYDVAEGPDGDAMLKNIQGTEIKWLEGKNLTEKVKKIKQKSKNGGQTRFVTKVEPCESFFQFFATVEMPAEDDENDTMRQLNDDFQLGFIIHETIVPQAVLWFTGEAQVEDSDYEDDEDYDDDEEDEDSDEDEAPRAKGKKSFPALDNAPGAESTEKPPECKNQ</sequence>
<feature type="coiled-coil region" evidence="3">
    <location>
        <begin position="39"/>
        <end position="98"/>
    </location>
</feature>
<feature type="compositionally biased region" description="Basic and acidic residues" evidence="4">
    <location>
        <begin position="319"/>
        <end position="329"/>
    </location>
</feature>
<organism evidence="5">
    <name type="scientific">Aphanomyces invadans</name>
    <dbReference type="NCBI Taxonomy" id="157072"/>
    <lineage>
        <taxon>Eukaryota</taxon>
        <taxon>Sar</taxon>
        <taxon>Stramenopiles</taxon>
        <taxon>Oomycota</taxon>
        <taxon>Saprolegniomycetes</taxon>
        <taxon>Saprolegniales</taxon>
        <taxon>Verrucalvaceae</taxon>
        <taxon>Aphanomyces</taxon>
    </lineage>
</organism>
<dbReference type="AlphaFoldDB" id="A0A024U9Q0"/>
<evidence type="ECO:0000256" key="3">
    <source>
        <dbReference type="SAM" id="Coils"/>
    </source>
</evidence>
<dbReference type="VEuPathDB" id="FungiDB:H310_06087"/>
<evidence type="ECO:0000256" key="1">
    <source>
        <dbReference type="ARBA" id="ARBA00009947"/>
    </source>
</evidence>
<protein>
    <recommendedName>
        <fullName evidence="6">Nucleosome assembly protein 1-like 1</fullName>
    </recommendedName>
</protein>
<dbReference type="Gene3D" id="1.20.5.1500">
    <property type="match status" value="1"/>
</dbReference>
<dbReference type="PANTHER" id="PTHR11875">
    <property type="entry name" value="TESTIS-SPECIFIC Y-ENCODED PROTEIN"/>
    <property type="match status" value="1"/>
</dbReference>
<reference evidence="5" key="1">
    <citation type="submission" date="2013-12" db="EMBL/GenBank/DDBJ databases">
        <title>The Genome Sequence of Aphanomyces invadans NJM9701.</title>
        <authorList>
            <consortium name="The Broad Institute Genomics Platform"/>
            <person name="Russ C."/>
            <person name="Tyler B."/>
            <person name="van West P."/>
            <person name="Dieguez-Uribeondo J."/>
            <person name="Young S.K."/>
            <person name="Zeng Q."/>
            <person name="Gargeya S."/>
            <person name="Fitzgerald M."/>
            <person name="Abouelleil A."/>
            <person name="Alvarado L."/>
            <person name="Chapman S.B."/>
            <person name="Gainer-Dewar J."/>
            <person name="Goldberg J."/>
            <person name="Griggs A."/>
            <person name="Gujja S."/>
            <person name="Hansen M."/>
            <person name="Howarth C."/>
            <person name="Imamovic A."/>
            <person name="Ireland A."/>
            <person name="Larimer J."/>
            <person name="McCowan C."/>
            <person name="Murphy C."/>
            <person name="Pearson M."/>
            <person name="Poon T.W."/>
            <person name="Priest M."/>
            <person name="Roberts A."/>
            <person name="Saif S."/>
            <person name="Shea T."/>
            <person name="Sykes S."/>
            <person name="Wortman J."/>
            <person name="Nusbaum C."/>
            <person name="Birren B."/>
        </authorList>
    </citation>
    <scope>NUCLEOTIDE SEQUENCE [LARGE SCALE GENOMIC DNA]</scope>
    <source>
        <strain evidence="5">NJM9701</strain>
    </source>
</reference>
<dbReference type="STRING" id="157072.A0A024U9Q0"/>
<evidence type="ECO:0000256" key="2">
    <source>
        <dbReference type="RuleBase" id="RU003876"/>
    </source>
</evidence>
<name>A0A024U9Q0_9STRA</name>
<evidence type="ECO:0000313" key="5">
    <source>
        <dbReference type="EMBL" id="ETW02622.1"/>
    </source>
</evidence>
<feature type="region of interest" description="Disordered" evidence="4">
    <location>
        <begin position="274"/>
        <end position="329"/>
    </location>
</feature>
<dbReference type="GeneID" id="20083137"/>
<keyword evidence="3" id="KW-0175">Coiled coil</keyword>
<evidence type="ECO:0000256" key="4">
    <source>
        <dbReference type="SAM" id="MobiDB-lite"/>
    </source>
</evidence>
<comment type="similarity">
    <text evidence="1 2">Belongs to the nucleosome assembly protein (NAP) family.</text>
</comment>
<dbReference type="GO" id="GO:0005634">
    <property type="term" value="C:nucleus"/>
    <property type="evidence" value="ECO:0007669"/>
    <property type="project" value="InterPro"/>
</dbReference>
<accession>A0A024U9Q0</accession>
<proteinExistence type="inferred from homology"/>
<dbReference type="Pfam" id="PF00956">
    <property type="entry name" value="NAP"/>
    <property type="match status" value="1"/>
</dbReference>
<feature type="compositionally biased region" description="Acidic residues" evidence="4">
    <location>
        <begin position="274"/>
        <end position="298"/>
    </location>
</feature>
<dbReference type="Gene3D" id="3.30.1120.90">
    <property type="entry name" value="Nucleosome assembly protein"/>
    <property type="match status" value="1"/>
</dbReference>
<dbReference type="RefSeq" id="XP_008869227.1">
    <property type="nucleotide sequence ID" value="XM_008871005.1"/>
</dbReference>
<evidence type="ECO:0008006" key="6">
    <source>
        <dbReference type="Google" id="ProtNLM"/>
    </source>
</evidence>
<dbReference type="SUPFAM" id="SSF143113">
    <property type="entry name" value="NAP-like"/>
    <property type="match status" value="1"/>
</dbReference>
<dbReference type="InterPro" id="IPR002164">
    <property type="entry name" value="NAP_family"/>
</dbReference>
<dbReference type="GO" id="GO:0006334">
    <property type="term" value="P:nucleosome assembly"/>
    <property type="evidence" value="ECO:0007669"/>
    <property type="project" value="InterPro"/>
</dbReference>